<reference evidence="1" key="1">
    <citation type="journal article" date="2021" name="New Phytol.">
        <title>Evolutionary innovations through gain and loss of genes in the ectomycorrhizal Boletales.</title>
        <authorList>
            <person name="Wu G."/>
            <person name="Miyauchi S."/>
            <person name="Morin E."/>
            <person name="Kuo A."/>
            <person name="Drula E."/>
            <person name="Varga T."/>
            <person name="Kohler A."/>
            <person name="Feng B."/>
            <person name="Cao Y."/>
            <person name="Lipzen A."/>
            <person name="Daum C."/>
            <person name="Hundley H."/>
            <person name="Pangilinan J."/>
            <person name="Johnson J."/>
            <person name="Barry K."/>
            <person name="LaButti K."/>
            <person name="Ng V."/>
            <person name="Ahrendt S."/>
            <person name="Min B."/>
            <person name="Choi I.G."/>
            <person name="Park H."/>
            <person name="Plett J.M."/>
            <person name="Magnuson J."/>
            <person name="Spatafora J.W."/>
            <person name="Nagy L.G."/>
            <person name="Henrissat B."/>
            <person name="Grigoriev I.V."/>
            <person name="Yang Z.L."/>
            <person name="Xu J."/>
            <person name="Martin F.M."/>
        </authorList>
    </citation>
    <scope>NUCLEOTIDE SEQUENCE</scope>
    <source>
        <strain evidence="1">ATCC 28755</strain>
    </source>
</reference>
<protein>
    <submittedName>
        <fullName evidence="1">Vacuolar protein sorting-associated protein 13</fullName>
    </submittedName>
</protein>
<dbReference type="EMBL" id="MU267686">
    <property type="protein sequence ID" value="KAH7911211.1"/>
    <property type="molecule type" value="Genomic_DNA"/>
</dbReference>
<name>A0ACB8ACH8_9AGAM</name>
<gene>
    <name evidence="1" type="ORF">BJ138DRAFT_1172689</name>
</gene>
<organism evidence="1 2">
    <name type="scientific">Hygrophoropsis aurantiaca</name>
    <dbReference type="NCBI Taxonomy" id="72124"/>
    <lineage>
        <taxon>Eukaryota</taxon>
        <taxon>Fungi</taxon>
        <taxon>Dikarya</taxon>
        <taxon>Basidiomycota</taxon>
        <taxon>Agaricomycotina</taxon>
        <taxon>Agaricomycetes</taxon>
        <taxon>Agaricomycetidae</taxon>
        <taxon>Boletales</taxon>
        <taxon>Coniophorineae</taxon>
        <taxon>Hygrophoropsidaceae</taxon>
        <taxon>Hygrophoropsis</taxon>
    </lineage>
</organism>
<sequence>MWWLDPGKEVLNVLFNRILAPYVENLDMNQVNYGIGQGQLTLRNLRLKKGALDKFRLPVDVLDGHLGTFTLSLHWMNLGNQPVEVLIEDVYLLVVPSPQTNIDPEEEDRRAQATKAERLENAELLHMRGQAEVAAEGSPQSQGLWASLTAKIINNLQVTVKNIHVRYEDKMSVPGHPFATGITLAGFTAESVNDQWEPTFIESTAGAIHKLASLQSLAVYFDTDSQSMAGLPPAQALEKFSALISQKDKNSSHQFILKPVSGEGRIIMNHKLDNYTPHFDVQLFFEEIGVALDDNQYRDAISLVDMYHVYIRQHQYRKYRPSDRDFEDNRAKALLRFAGTAILDGVHEQRRKWSWSYFAERRDDRIKYVDLFENKIMNTLKDTDMVNLAALEKKLPYEDIRFYRSIARSRLRKDMAQRKKLEEERVKEQQQNRGWTAWLWGSSQTDEPKEDPAFGGPMTEEQRKQLYDVLDYDEKSAIADSFETPRDAMKMRVVAELKKGSFALKTDPRGQSIEIISTVFDSFRADFVQRPDNFEASVSLGGFSVFDGTTQGTLYPQIVQVKNAPYDQAKAHAELEDPFFFVKFESNPLDERADTALTARMRHMEIIYHRGYIEAIWKFFKPPESQLESVEALLNVASQTLEGFRKETRAGLEYALQTHKTIDLQVDMNAPIIIIPEDVKTSKCGHLVIDAGHISIESDLADKGAIREIQAKRNQQYSDNDYKRLESLMYDKMLLRLEAAQFVIGDDLQACRDALTFERSDTLHILERINIDLQVQNSIVPSALNLARFKVSGKLPTLQVNMSDVKYKSLMRIIDIAIPNLNDDMEEKILAQAKVEKASATFPLPAALFGQTGTEYNVDDSEGEDASTPRDDLFFEADDGTSEHPEIRQHIFELDFEVENLRGAISRSTNDGSEKSLGDVTLRDFRLAFSLMKFNMNVDINLRSLVMNLVQAGQDPIQFASSEHSDAGSNKNLLNISYRRVQKASPEFATIYESIDQNVDIEVSTFIFRAAPEPVISLYDFIMATFVPPDSGQPAVQKNPDPNQGTSIGTLANAADLTAGIIRVAIKLDSVQVMLINEVSNLATLSLSTADVLVLLRSNNMRITGRLGSLALSDDRSAEVALPEFKKILSIEGNNFADFRYQTFDPKDDAYSGVKSSVHLSAGSMKLHFLEQPLHDIYLFISKLAKLKFIYDAAREAAVQRASEIERMQFDISVKTPIIVFPSDPGKLRDVLVMRLGEIRAHNSFEGDTISKVTASLCGIQVVSEIFYAGKPAPLRMVDDISIIADVVQTTGIDRTQNSDFPDTQIAIKISDIKLYLTQIQYGLLVGLSKSVPRVLAGAPEGSAQASSALASGSSLSSRQSSTSDKTEALVSLEPELRMVSRSDGSKPWTTLDLAIFVNAIKLHLYGEEAATEANLDDHGIACFALNDSTLRYKIISDGAGEAQVVLRSFTMSNTKAGVSKFREIIPAAQHDRNQFMILYTTSGGVKSTALAIVTVDSPHIIFAIEPVIALMEFFFSAFPNESPEHTPNSSTTPEETDGASQSQFDFRVDLHDVSISVLENDGDPETQAIRLYIDQILISQQGIMALTVSRLGMSLIRMGADSDTVRFLDDVDITFSLDSRSSEREQVTSMEMSVKPIVLRASYRDILLMTTIASKAVDLYGKSQSSPASPSATANVKSSTQRPSYTQSRSVASKGTQQRTIGTAQVIVSKEQLRGSFDGFRLVLIGDMQEQPMLHLKVKPFIIGAKDWSTELQATATLATQISYWNLTNSHWEPLIDPWTFTASVWYSPLTDEQSLMPHQIARDSISSELKMALSARERLDLNVSTTFVELALSTVNMWGKEGVLQKGRGSYAPYRIRNRTGSPVCVWPDDDNTHNAKDSSAVKVANDQTVDWRFDDWKTMREHVSTSEQHNIGIQFIGKPWEALKGIPVDREGEFTFSLRPRVENYTDRLLCSVVVQDNVKIVTLRSTYLVENQTFYPLELMLVDHTGHPVYSLEKIAPGQDYSLPIEAVTQNRIRLQPDQGFGYRWCSSIRFDDLISKKNLTISCPHNNPQEAPFRFQAWAQTDANDSATKKSPKIKLKLRAPIELENLLPYNLQYRIYDKHADQNWKSYLRKGGVMPVHSVELGHLILLNVEVQDTIFKPSDFAIINTDRHSDFEIEKRLTLCDLNNRKLDLGLNYIRYPDSGGAFKVQIYSPYLIINKSGLPFTVRATRSNRASSPLDVAGDARPDILSRSIPFMLSHPQDHGQAFIFKVGDSGWSKVFSLEAPAAETEMVIPSSKQKSEEYHMGLSWTEGLGKYKVTKVLTLAPRFIIKNNLSEPIWFREHGAPPKGRSVVNPGERCPLQVMRTSQDKLLTVAYPGLNTRWSSPINSEDIGSVHFRLSSPAGDEWQIIKADVKIDGSTIFVSFSRADGCPFIIENESDYTVSLCQTDVGRDVPNPTPSVSRYELKPHTSMEYTWDQPAAREKKIMLSINDGRRAVDIMEIGVLMPFKFHDRQRTKAVSLDVRADGHRQILRITHYVAENSLYKPKHRSTGSSSLSRSDTMASSSEAFEAVAEDLSPTFSFNLDFAGIGVSLVNRRMVEVVYISIEALRFDYSNSLVAQAVNLSCGSLQVDNQLHDALYPVILQPSPISKEATGVALPPTIQGSIIWLKDQEHGVLFVKYCSILLQALTIEADEDLLFAMYDLTQIKGLSWEENADDILIQHPDEIPEPQDSTAGEDIYFEVLELQPIQLSLSFMRTERVSSEDKLSIRNPLAVMVNALTMTLGNVNDAPLELNALAIKDMRLRLPDLQNRITYHYRQDVLRQLYRILGSADFIGNPVGLFTNVSSGVADIFYAPYNGVVMHGNKELGIGIAKGAASFVKKTVFGLSDSVTKFTSSVGKGLSAATFDSEYQAQRRMTQRRNRPRHAIYGVTAGGEAFASSIVSGLEGIVTKPIQGAESEGAFGFFKGVGKGLVGAVTKPAVGVFDLASNLSEGIRNTTTVFDKPERDRARPPRHVPPDGVLVPYAGREALGQYWMRDLDNGAYRKESYVAHIDTPGGDNIILLTTSRVLSFWSKKLRLDWDLPLTMVQGVTVEDTGIRFAHKSGKDHDKFVFIPDKTSQVWFFGQIASVVKTFNNRRRMDT</sequence>
<evidence type="ECO:0000313" key="2">
    <source>
        <dbReference type="Proteomes" id="UP000790377"/>
    </source>
</evidence>
<accession>A0ACB8ACH8</accession>
<proteinExistence type="predicted"/>
<keyword evidence="2" id="KW-1185">Reference proteome</keyword>
<comment type="caution">
    <text evidence="1">The sequence shown here is derived from an EMBL/GenBank/DDBJ whole genome shotgun (WGS) entry which is preliminary data.</text>
</comment>
<dbReference type="Proteomes" id="UP000790377">
    <property type="component" value="Unassembled WGS sequence"/>
</dbReference>
<evidence type="ECO:0000313" key="1">
    <source>
        <dbReference type="EMBL" id="KAH7911211.1"/>
    </source>
</evidence>